<evidence type="ECO:0000313" key="1">
    <source>
        <dbReference type="EMBL" id="CAA9245304.1"/>
    </source>
</evidence>
<name>A0A6J4IB03_9PSEU</name>
<dbReference type="EMBL" id="CADCTH010000232">
    <property type="protein sequence ID" value="CAA9245304.1"/>
    <property type="molecule type" value="Genomic_DNA"/>
</dbReference>
<protein>
    <submittedName>
        <fullName evidence="1">Uncharacterized protein</fullName>
    </submittedName>
</protein>
<gene>
    <name evidence="1" type="ORF">AVDCRST_MAG54-1724</name>
</gene>
<reference evidence="1" key="1">
    <citation type="submission" date="2020-02" db="EMBL/GenBank/DDBJ databases">
        <authorList>
            <person name="Meier V. D."/>
        </authorList>
    </citation>
    <scope>NUCLEOTIDE SEQUENCE</scope>
    <source>
        <strain evidence="1">AVDCRST_MAG54</strain>
    </source>
</reference>
<dbReference type="AlphaFoldDB" id="A0A6J4IB03"/>
<accession>A0A6J4IB03</accession>
<organism evidence="1">
    <name type="scientific">uncultured Actinomycetospora sp</name>
    <dbReference type="NCBI Taxonomy" id="1135996"/>
    <lineage>
        <taxon>Bacteria</taxon>
        <taxon>Bacillati</taxon>
        <taxon>Actinomycetota</taxon>
        <taxon>Actinomycetes</taxon>
        <taxon>Pseudonocardiales</taxon>
        <taxon>Pseudonocardiaceae</taxon>
        <taxon>Actinomycetospora</taxon>
        <taxon>environmental samples</taxon>
    </lineage>
</organism>
<proteinExistence type="predicted"/>
<sequence length="52" mass="5616">MAANQANLALRMTRGDGGSATIVWEEATGRVVTLFTSDSNNWRACADFVPGW</sequence>